<evidence type="ECO:0000256" key="10">
    <source>
        <dbReference type="ARBA" id="ARBA00022679"/>
    </source>
</evidence>
<comment type="similarity">
    <text evidence="15">Belongs to the glycogen debranching enzyme family.</text>
</comment>
<dbReference type="InterPro" id="IPR032792">
    <property type="entry name" value="AGL_glucanoTrfase"/>
</dbReference>
<dbReference type="InterPro" id="IPR010401">
    <property type="entry name" value="AGL/Gdb1"/>
</dbReference>
<dbReference type="PANTHER" id="PTHR10569:SF2">
    <property type="entry name" value="GLYCOGEN DEBRANCHING ENZYME"/>
    <property type="match status" value="1"/>
</dbReference>
<dbReference type="GO" id="GO:0004135">
    <property type="term" value="F:amylo-alpha-1,6-glucosidase activity"/>
    <property type="evidence" value="ECO:0007669"/>
    <property type="project" value="UniProtKB-EC"/>
</dbReference>
<organism evidence="21 23">
    <name type="scientific">Didymodactylos carnosus</name>
    <dbReference type="NCBI Taxonomy" id="1234261"/>
    <lineage>
        <taxon>Eukaryota</taxon>
        <taxon>Metazoa</taxon>
        <taxon>Spiralia</taxon>
        <taxon>Gnathifera</taxon>
        <taxon>Rotifera</taxon>
        <taxon>Eurotatoria</taxon>
        <taxon>Bdelloidea</taxon>
        <taxon>Philodinida</taxon>
        <taxon>Philodinidae</taxon>
        <taxon>Didymodactylos</taxon>
    </lineage>
</organism>
<evidence type="ECO:0000259" key="17">
    <source>
        <dbReference type="Pfam" id="PF06202"/>
    </source>
</evidence>
<evidence type="ECO:0000256" key="13">
    <source>
        <dbReference type="ARBA" id="ARBA00023268"/>
    </source>
</evidence>
<comment type="caution">
    <text evidence="21">The sequence shown here is derived from an EMBL/GenBank/DDBJ whole genome shotgun (WGS) entry which is preliminary data.</text>
</comment>
<dbReference type="Pfam" id="PF06202">
    <property type="entry name" value="GDE_C"/>
    <property type="match status" value="1"/>
</dbReference>
<dbReference type="EMBL" id="CAJOBC010001295">
    <property type="protein sequence ID" value="CAF3669882.1"/>
    <property type="molecule type" value="Genomic_DNA"/>
</dbReference>
<dbReference type="InterPro" id="IPR006421">
    <property type="entry name" value="Glycogen_debranch_met"/>
</dbReference>
<evidence type="ECO:0000256" key="2">
    <source>
        <dbReference type="ARBA" id="ARBA00000927"/>
    </source>
</evidence>
<feature type="domain" description="Glycogen debranching enzyme glucanotransferase" evidence="19">
    <location>
        <begin position="131"/>
        <end position="565"/>
    </location>
</feature>
<evidence type="ECO:0000256" key="14">
    <source>
        <dbReference type="ARBA" id="ARBA00023295"/>
    </source>
</evidence>
<reference evidence="21" key="1">
    <citation type="submission" date="2021-02" db="EMBL/GenBank/DDBJ databases">
        <authorList>
            <person name="Nowell W R."/>
        </authorList>
    </citation>
    <scope>NUCLEOTIDE SEQUENCE</scope>
</reference>
<sequence>MSASSPVQVRVLTLNENDHLSNVLYRLKRGWIVQIVLSSHIVSQKVKVFTNSPKGYSNPFQRNSFRELKWVYPSTIKYDDSNRYCSIECVKPGTFQYYFTTNGTSDEASSAGSGYFQVEPVLVYKDSDNVLAQDSILCQSVLSKSLGLFEEWESRLEVTKQTGYNMIHFTPIQKLYTVSNSSYAITDHHKLNPIFGDKSYDDLAKLVDKLAREWHIFSITDLVYNHAANDCELLKLHPEAAYNLQNSPHLKPACVLDSILMQFTRDCQAGLLEGRGIPANVKDYHLQIIRHYLLECDLPRYRLWEYYQCHVDELCEEFRQQLMKEHEQISDVQQCEVEENKLQLKLGTYKRLQAKVDLQMARQIYFYKHHSESSLNDVVDQACSSLRHRLVYLNQLQFDKVQKDLVRAVDNALAGCRYHFFSPDGPKYEQISVKTPFVGNYFAYPNGEFRHPNEIERLIDTDETFQQYTMAHNGWIVNDNPLRNFAEEGEDVYFRRELVQWSDIVKLRFGTCYEDSPALWDYMKEYTRLVATTFHGCRLDNCHSTPLVVAQTLMDYAREINPNFYILAELFTGNEDTDKVFVNKLGINSLVRESMNAWDTYELGRLVGRYGGDPIGSFFQPPVRPILSQLTHSFFYDQTHDNPCPIERRSLEDVLPRSACVAMACCSNGSNKGYDELVPHYIDVVHEKRVYSQWVEEETNMLMGLIPAKLVLNRLHCELVHNEYQQITIDQLSSTTLCLTRHNPGTHQSIILVAHTAFSPPQQYWEYIRPLNISGHIDEILFEMTISSPDGINNFKRNPNYINGLNNVQVNVREHLQIEQSQCVNLHSSNAKTDSNDRHITFDKYFPPGTVIAFKVSLLDNAQKSVHEVRKSLREFIPSNDSTDSIFQSLVKSLSLVELNRLLYRCSQEELADGKGFDVYEISGHGKTVYCGLQGIMSVLEKIRLTNDLRHPLCNNLKDGNWLLDYITNRLLAQKSTQEIGEWYRSCFSHLTQLPRYLIPAYFDAIVTGSYTVLVEHGWNLMTKFIREGSLFVKALAQSSVQLCGIVQSARLPLLSPLLSEPRPQDDIDEHTYLKYPKCPTLSAGLPHFAAGLWRNWGRETFISLRGLMLLTDRFEEARYILIAYAQCLRHGLIPNLLGDGARQVRYNSRDAVWWWLYSIGEYIMQAPDGHEILDDRVSRIYPTHDSPPQPAGAHDHALYDVIQECLLRHLQSVTFRERGAGYGLDQHMSDEGFNNRIGVDFETGFVYGGNRYNCGTWMDKMGSSEKAGNKGIPGSPRDGSAVELIGLCRATLKWLIKMSDEKHYPYDYVETSSPSGSKIKLKFEDWLAKIDSNFEKYYWIDELDSSSPLINRRQIYKDTINSSLQWSDYQFRPNFLVASVVAPEMFDKYHIWKALEQVEKILLGKYGIKTLDPNDYNYVGDYVNDDDSTDPCRAHGFNYHNGPEWLWLMGYYLRSKLYWASQLEKEDETMKGVLNRTIIHCRHILTNHQQLIMNNDWKGLPELTNAGGVHCPHSCTAQASTSATLLETMYDLARIY</sequence>
<comment type="function">
    <text evidence="3">Multifunctional enzyme acting as 1,4-alpha-D-glucan:1,4-alpha-D-glucan 4-alpha-D-glycosyltransferase and amylo-1,6-glucosidase in glycogen degradation.</text>
</comment>
<keyword evidence="12" id="KW-0320">Glycogen biosynthesis</keyword>
<evidence type="ECO:0000256" key="15">
    <source>
        <dbReference type="ARBA" id="ARBA00025780"/>
    </source>
</evidence>
<comment type="catalytic activity">
    <reaction evidence="2">
        <text>Hydrolysis of (1-&gt;6)-alpha-D-glucosidic branch linkages in glycogen phosphorylase limit dextrin.</text>
        <dbReference type="EC" id="3.2.1.33"/>
    </reaction>
</comment>
<comment type="catalytic activity">
    <reaction evidence="1">
        <text>Transfers a segment of a (1-&gt;4)-alpha-D-glucan to a new position in an acceptor, which may be glucose or a (1-&gt;4)-alpha-D-glucan.</text>
        <dbReference type="EC" id="2.4.1.25"/>
    </reaction>
</comment>
<evidence type="ECO:0000256" key="6">
    <source>
        <dbReference type="ARBA" id="ARBA00012778"/>
    </source>
</evidence>
<keyword evidence="13" id="KW-0511">Multifunctional enzyme</keyword>
<dbReference type="SUPFAM" id="SSF48208">
    <property type="entry name" value="Six-hairpin glycosidases"/>
    <property type="match status" value="1"/>
</dbReference>
<accession>A0A813YHK3</accession>
<feature type="domain" description="Glycogen debranching enzyme central" evidence="20">
    <location>
        <begin position="704"/>
        <end position="971"/>
    </location>
</feature>
<evidence type="ECO:0000259" key="20">
    <source>
        <dbReference type="Pfam" id="PF14702"/>
    </source>
</evidence>
<dbReference type="InterPro" id="IPR029436">
    <property type="entry name" value="AGL_euk_N"/>
</dbReference>
<keyword evidence="8" id="KW-0963">Cytoplasm</keyword>
<feature type="domain" description="Glycogen debranching enzyme C-terminal" evidence="17">
    <location>
        <begin position="1076"/>
        <end position="1528"/>
    </location>
</feature>
<evidence type="ECO:0000259" key="18">
    <source>
        <dbReference type="Pfam" id="PF14699"/>
    </source>
</evidence>
<evidence type="ECO:0000256" key="7">
    <source>
        <dbReference type="ARBA" id="ARBA00020723"/>
    </source>
</evidence>
<dbReference type="GO" id="GO:0005737">
    <property type="term" value="C:cytoplasm"/>
    <property type="evidence" value="ECO:0007669"/>
    <property type="project" value="UniProtKB-SubCell"/>
</dbReference>
<dbReference type="Proteomes" id="UP000681722">
    <property type="component" value="Unassembled WGS sequence"/>
</dbReference>
<dbReference type="InterPro" id="IPR032790">
    <property type="entry name" value="GDE_C"/>
</dbReference>
<dbReference type="InterPro" id="IPR032788">
    <property type="entry name" value="AGL_central"/>
</dbReference>
<dbReference type="PANTHER" id="PTHR10569">
    <property type="entry name" value="GLYCOGEN DEBRANCHING ENZYME"/>
    <property type="match status" value="1"/>
</dbReference>
<dbReference type="NCBIfam" id="TIGR01531">
    <property type="entry name" value="glyc_debranch"/>
    <property type="match status" value="1"/>
</dbReference>
<dbReference type="GO" id="GO:0004134">
    <property type="term" value="F:4-alpha-glucanotransferase activity"/>
    <property type="evidence" value="ECO:0007669"/>
    <property type="project" value="UniProtKB-EC"/>
</dbReference>
<dbReference type="Proteomes" id="UP000663829">
    <property type="component" value="Unassembled WGS sequence"/>
</dbReference>
<gene>
    <name evidence="21" type="ORF">GPM918_LOCUS7780</name>
    <name evidence="22" type="ORF">SRO942_LOCUS7780</name>
</gene>
<evidence type="ECO:0000256" key="4">
    <source>
        <dbReference type="ARBA" id="ARBA00004496"/>
    </source>
</evidence>
<evidence type="ECO:0000256" key="9">
    <source>
        <dbReference type="ARBA" id="ARBA00022676"/>
    </source>
</evidence>
<dbReference type="InterPro" id="IPR017853">
    <property type="entry name" value="GH"/>
</dbReference>
<evidence type="ECO:0000256" key="8">
    <source>
        <dbReference type="ARBA" id="ARBA00022490"/>
    </source>
</evidence>
<feature type="domain" description="Eukaryotic glycogen debranching enzyme N-terminal" evidence="18">
    <location>
        <begin position="38"/>
        <end position="123"/>
    </location>
</feature>
<evidence type="ECO:0000256" key="3">
    <source>
        <dbReference type="ARBA" id="ARBA00003530"/>
    </source>
</evidence>
<dbReference type="EMBL" id="CAJNOQ010001295">
    <property type="protein sequence ID" value="CAF0884344.1"/>
    <property type="molecule type" value="Genomic_DNA"/>
</dbReference>
<keyword evidence="10" id="KW-0808">Transferase</keyword>
<evidence type="ECO:0000256" key="16">
    <source>
        <dbReference type="ARBA" id="ARBA00031477"/>
    </source>
</evidence>
<evidence type="ECO:0000313" key="23">
    <source>
        <dbReference type="Proteomes" id="UP000663829"/>
    </source>
</evidence>
<dbReference type="OrthoDB" id="10248904at2759"/>
<proteinExistence type="inferred from homology"/>
<dbReference type="Gene3D" id="3.20.20.80">
    <property type="entry name" value="Glycosidases"/>
    <property type="match status" value="2"/>
</dbReference>
<dbReference type="GO" id="GO:0005978">
    <property type="term" value="P:glycogen biosynthetic process"/>
    <property type="evidence" value="ECO:0007669"/>
    <property type="project" value="UniProtKB-KW"/>
</dbReference>
<dbReference type="EC" id="3.2.1.33" evidence="6"/>
<keyword evidence="23" id="KW-1185">Reference proteome</keyword>
<evidence type="ECO:0000259" key="19">
    <source>
        <dbReference type="Pfam" id="PF14701"/>
    </source>
</evidence>
<keyword evidence="11" id="KW-0378">Hydrolase</keyword>
<evidence type="ECO:0000313" key="22">
    <source>
        <dbReference type="EMBL" id="CAF3669882.1"/>
    </source>
</evidence>
<evidence type="ECO:0000256" key="5">
    <source>
        <dbReference type="ARBA" id="ARBA00012560"/>
    </source>
</evidence>
<dbReference type="GO" id="GO:0005980">
    <property type="term" value="P:glycogen catabolic process"/>
    <property type="evidence" value="ECO:0007669"/>
    <property type="project" value="InterPro"/>
</dbReference>
<dbReference type="InterPro" id="IPR008928">
    <property type="entry name" value="6-hairpin_glycosidase_sf"/>
</dbReference>
<name>A0A813YHK3_9BILA</name>
<dbReference type="Pfam" id="PF14699">
    <property type="entry name" value="hGDE_N"/>
    <property type="match status" value="1"/>
</dbReference>
<dbReference type="InterPro" id="IPR012341">
    <property type="entry name" value="6hp_glycosidase-like_sf"/>
</dbReference>
<keyword evidence="14" id="KW-0326">Glycosidase</keyword>
<dbReference type="EC" id="2.4.1.25" evidence="5"/>
<evidence type="ECO:0000256" key="11">
    <source>
        <dbReference type="ARBA" id="ARBA00022801"/>
    </source>
</evidence>
<evidence type="ECO:0000313" key="21">
    <source>
        <dbReference type="EMBL" id="CAF0884344.1"/>
    </source>
</evidence>
<dbReference type="Gene3D" id="1.50.10.10">
    <property type="match status" value="1"/>
</dbReference>
<dbReference type="SUPFAM" id="SSF51445">
    <property type="entry name" value="(Trans)glycosidases"/>
    <property type="match status" value="1"/>
</dbReference>
<dbReference type="Pfam" id="PF14701">
    <property type="entry name" value="hDGE_amylase"/>
    <property type="match status" value="1"/>
</dbReference>
<comment type="subcellular location">
    <subcellularLocation>
        <location evidence="4">Cytoplasm</location>
    </subcellularLocation>
</comment>
<keyword evidence="9" id="KW-0328">Glycosyltransferase</keyword>
<protein>
    <recommendedName>
        <fullName evidence="7">Glycogen debranching enzyme</fullName>
        <ecNumber evidence="5">2.4.1.25</ecNumber>
        <ecNumber evidence="6">3.2.1.33</ecNumber>
    </recommendedName>
    <alternativeName>
        <fullName evidence="16">Glycogen debrancher</fullName>
    </alternativeName>
</protein>
<dbReference type="Pfam" id="PF14702">
    <property type="entry name" value="hGDE_central"/>
    <property type="match status" value="1"/>
</dbReference>
<evidence type="ECO:0000256" key="12">
    <source>
        <dbReference type="ARBA" id="ARBA00023056"/>
    </source>
</evidence>
<evidence type="ECO:0000256" key="1">
    <source>
        <dbReference type="ARBA" id="ARBA00000439"/>
    </source>
</evidence>